<dbReference type="SUPFAM" id="SSF51445">
    <property type="entry name" value="(Trans)glycosidases"/>
    <property type="match status" value="1"/>
</dbReference>
<dbReference type="SMART" id="SM01217">
    <property type="entry name" value="Fn3_like"/>
    <property type="match status" value="1"/>
</dbReference>
<dbReference type="Pfam" id="PF14310">
    <property type="entry name" value="Fn3-like"/>
    <property type="match status" value="1"/>
</dbReference>
<evidence type="ECO:0000256" key="8">
    <source>
        <dbReference type="ARBA" id="ARBA00032194"/>
    </source>
</evidence>
<dbReference type="Gene3D" id="2.60.40.10">
    <property type="entry name" value="Immunoglobulins"/>
    <property type="match status" value="1"/>
</dbReference>
<protein>
    <recommendedName>
        <fullName evidence="3">beta-glucosidase</fullName>
        <ecNumber evidence="3">3.2.1.21</ecNumber>
    </recommendedName>
    <alternativeName>
        <fullName evidence="9">Beta-D-glucoside glucohydrolase</fullName>
    </alternativeName>
    <alternativeName>
        <fullName evidence="7">Cellobiase</fullName>
    </alternativeName>
    <alternativeName>
        <fullName evidence="8">Gentiobiase</fullName>
    </alternativeName>
</protein>
<dbReference type="Gene3D" id="3.20.20.300">
    <property type="entry name" value="Glycoside hydrolase, family 3, N-terminal domain"/>
    <property type="match status" value="1"/>
</dbReference>
<evidence type="ECO:0000256" key="2">
    <source>
        <dbReference type="ARBA" id="ARBA00005336"/>
    </source>
</evidence>
<feature type="signal peptide" evidence="11">
    <location>
        <begin position="1"/>
        <end position="25"/>
    </location>
</feature>
<evidence type="ECO:0000313" key="14">
    <source>
        <dbReference type="Proteomes" id="UP000264589"/>
    </source>
</evidence>
<dbReference type="OrthoDB" id="9781691at2"/>
<dbReference type="InterPro" id="IPR002772">
    <property type="entry name" value="Glyco_hydro_3_C"/>
</dbReference>
<evidence type="ECO:0000256" key="5">
    <source>
        <dbReference type="ARBA" id="ARBA00022801"/>
    </source>
</evidence>
<gene>
    <name evidence="13" type="ORF">DX908_02790</name>
</gene>
<dbReference type="InterPro" id="IPR001764">
    <property type="entry name" value="Glyco_hydro_3_N"/>
</dbReference>
<dbReference type="PRINTS" id="PR00133">
    <property type="entry name" value="GLHYDRLASE3"/>
</dbReference>
<accession>A0A371RLJ8</accession>
<dbReference type="GO" id="GO:0009251">
    <property type="term" value="P:glucan catabolic process"/>
    <property type="evidence" value="ECO:0007669"/>
    <property type="project" value="TreeGrafter"/>
</dbReference>
<evidence type="ECO:0000256" key="1">
    <source>
        <dbReference type="ARBA" id="ARBA00000448"/>
    </source>
</evidence>
<evidence type="ECO:0000256" key="4">
    <source>
        <dbReference type="ARBA" id="ARBA00022729"/>
    </source>
</evidence>
<dbReference type="InterPro" id="IPR036881">
    <property type="entry name" value="Glyco_hydro_3_C_sf"/>
</dbReference>
<dbReference type="PANTHER" id="PTHR30620">
    <property type="entry name" value="PERIPLASMIC BETA-GLUCOSIDASE-RELATED"/>
    <property type="match status" value="1"/>
</dbReference>
<comment type="similarity">
    <text evidence="2">Belongs to the glycosyl hydrolase 3 family.</text>
</comment>
<dbReference type="SUPFAM" id="SSF52279">
    <property type="entry name" value="Beta-D-glucan exohydrolase, C-terminal domain"/>
    <property type="match status" value="1"/>
</dbReference>
<keyword evidence="6" id="KW-0326">Glycosidase</keyword>
<sequence>MTKKFLAVTVSIAALTGLALPAASATIAESTVTAQETPLYKQADADTDARIEDLLSRMTLEEKIVQITTIWTNKTDVFDDDGNFDPEKAKEKFPNGIGHFARPNDLSGPSSPLERPFRDERNTVALTNAIQKYAAEETRLGIPVLFHEEGLHGYAARGATSFPQAIALASSWDPELLRQVYTIAGREIRARGAHLVLSPVVDVSRDPRWGRIEETYGEDPYLVGELGVAAVRGFQGDELPLADGKVLATLKHMTGHGQPESGTNVGPSNISERILREAFFPPFEQVVQRTNILSLMASYNEIDGVPSHANGWLLNDILRGEWGFEGGVVSDYWGIDDLVRLHHVEPDLEGAAVRSLKAGVDFDLPDGQAFVFLPKALEEGKVSMDEIDTAVRRMLRIKFEAGLFENPYSDADYAEEITDNDEARALAEEAARKSVVLLKNDGLLPLTASDYKRIAVIGPNADATRLGGYSDVPTRVINVLDGIKAEVGDDAEIVHHQGVKIVEDGDWWRDEIVPADRDENLAMIKQAVRTARKADLIILVIGGTEATSREGWADNHLGDRTDIELVGEQKELAEAMFKLGKPVVTVLINGKPLGVDDVAEKTDALVEGWYLGQEGGTAMAEILFGKANPGGKLPVTIARSVGQLPLLYNRKPSALRGYLFDTTEPLYPFGYGLSYTTFEISEPTLSASTIGTDGTVTVSASVTNTGEVEGDEVVQLYIRDEISSVTRPVKELRGFERITLAPGESKTVEFELGEEDFRMWDAQMKRVVEPGTFQIMVGPNSVDLKSVALEITG</sequence>
<dbReference type="AlphaFoldDB" id="A0A371RLJ8"/>
<keyword evidence="14" id="KW-1185">Reference proteome</keyword>
<evidence type="ECO:0000256" key="10">
    <source>
        <dbReference type="SAM" id="MobiDB-lite"/>
    </source>
</evidence>
<dbReference type="Proteomes" id="UP000264589">
    <property type="component" value="Unassembled WGS sequence"/>
</dbReference>
<evidence type="ECO:0000256" key="9">
    <source>
        <dbReference type="ARBA" id="ARBA00032594"/>
    </source>
</evidence>
<keyword evidence="4 11" id="KW-0732">Signal</keyword>
<comment type="catalytic activity">
    <reaction evidence="1">
        <text>Hydrolysis of terminal, non-reducing beta-D-glucosyl residues with release of beta-D-glucose.</text>
        <dbReference type="EC" id="3.2.1.21"/>
    </reaction>
</comment>
<evidence type="ECO:0000256" key="6">
    <source>
        <dbReference type="ARBA" id="ARBA00023295"/>
    </source>
</evidence>
<dbReference type="RefSeq" id="WP_116392961.1">
    <property type="nucleotide sequence ID" value="NZ_QUQO01000001.1"/>
</dbReference>
<dbReference type="Gene3D" id="3.40.50.1700">
    <property type="entry name" value="Glycoside hydrolase family 3 C-terminal domain"/>
    <property type="match status" value="1"/>
</dbReference>
<evidence type="ECO:0000256" key="3">
    <source>
        <dbReference type="ARBA" id="ARBA00012744"/>
    </source>
</evidence>
<evidence type="ECO:0000259" key="12">
    <source>
        <dbReference type="SMART" id="SM01217"/>
    </source>
</evidence>
<comment type="caution">
    <text evidence="13">The sequence shown here is derived from an EMBL/GenBank/DDBJ whole genome shotgun (WGS) entry which is preliminary data.</text>
</comment>
<evidence type="ECO:0000256" key="11">
    <source>
        <dbReference type="SAM" id="SignalP"/>
    </source>
</evidence>
<reference evidence="13 14" key="1">
    <citation type="submission" date="2018-08" db="EMBL/GenBank/DDBJ databases">
        <title>Parvularcula sp. SM1705, isolated from surface water of the South Sea China.</title>
        <authorList>
            <person name="Sun L."/>
        </authorList>
    </citation>
    <scope>NUCLEOTIDE SEQUENCE [LARGE SCALE GENOMIC DNA]</scope>
    <source>
        <strain evidence="13 14">SM1705</strain>
    </source>
</reference>
<proteinExistence type="inferred from homology"/>
<feature type="region of interest" description="Disordered" evidence="10">
    <location>
        <begin position="92"/>
        <end position="116"/>
    </location>
</feature>
<name>A0A371RLJ8_9PROT</name>
<keyword evidence="5" id="KW-0378">Hydrolase</keyword>
<dbReference type="PANTHER" id="PTHR30620:SF16">
    <property type="entry name" value="LYSOSOMAL BETA GLUCOSIDASE"/>
    <property type="match status" value="1"/>
</dbReference>
<dbReference type="InterPro" id="IPR017853">
    <property type="entry name" value="GH"/>
</dbReference>
<dbReference type="EMBL" id="QUQO01000001">
    <property type="protein sequence ID" value="RFB06327.1"/>
    <property type="molecule type" value="Genomic_DNA"/>
</dbReference>
<feature type="domain" description="Fibronectin type III-like" evidence="12">
    <location>
        <begin position="712"/>
        <end position="781"/>
    </location>
</feature>
<evidence type="ECO:0000256" key="7">
    <source>
        <dbReference type="ARBA" id="ARBA00031448"/>
    </source>
</evidence>
<dbReference type="InterPro" id="IPR026891">
    <property type="entry name" value="Fn3-like"/>
</dbReference>
<dbReference type="InterPro" id="IPR013783">
    <property type="entry name" value="Ig-like_fold"/>
</dbReference>
<feature type="chain" id="PRO_5016662461" description="beta-glucosidase" evidence="11">
    <location>
        <begin position="26"/>
        <end position="793"/>
    </location>
</feature>
<dbReference type="FunFam" id="2.60.40.10:FF:000495">
    <property type="entry name" value="Periplasmic beta-glucosidase"/>
    <property type="match status" value="1"/>
</dbReference>
<dbReference type="InterPro" id="IPR036962">
    <property type="entry name" value="Glyco_hydro_3_N_sf"/>
</dbReference>
<organism evidence="13 14">
    <name type="scientific">Parvularcula marina</name>
    <dbReference type="NCBI Taxonomy" id="2292771"/>
    <lineage>
        <taxon>Bacteria</taxon>
        <taxon>Pseudomonadati</taxon>
        <taxon>Pseudomonadota</taxon>
        <taxon>Alphaproteobacteria</taxon>
        <taxon>Parvularculales</taxon>
        <taxon>Parvularculaceae</taxon>
        <taxon>Parvularcula</taxon>
    </lineage>
</organism>
<dbReference type="InParanoid" id="A0A371RLJ8"/>
<dbReference type="InterPro" id="IPR051915">
    <property type="entry name" value="Cellulose_Degrad_GH3"/>
</dbReference>
<dbReference type="EC" id="3.2.1.21" evidence="3"/>
<evidence type="ECO:0000313" key="13">
    <source>
        <dbReference type="EMBL" id="RFB06327.1"/>
    </source>
</evidence>
<dbReference type="GO" id="GO:0008422">
    <property type="term" value="F:beta-glucosidase activity"/>
    <property type="evidence" value="ECO:0007669"/>
    <property type="project" value="UniProtKB-EC"/>
</dbReference>
<dbReference type="Pfam" id="PF00933">
    <property type="entry name" value="Glyco_hydro_3"/>
    <property type="match status" value="1"/>
</dbReference>
<dbReference type="Pfam" id="PF01915">
    <property type="entry name" value="Glyco_hydro_3_C"/>
    <property type="match status" value="1"/>
</dbReference>